<proteinExistence type="predicted"/>
<evidence type="ECO:0000313" key="2">
    <source>
        <dbReference type="EMBL" id="KAK9277964.1"/>
    </source>
</evidence>
<dbReference type="Pfam" id="PF23622">
    <property type="entry name" value="LRR_At1g61320_AtMIF1"/>
    <property type="match status" value="1"/>
</dbReference>
<dbReference type="Pfam" id="PF00646">
    <property type="entry name" value="F-box"/>
    <property type="match status" value="1"/>
</dbReference>
<keyword evidence="3" id="KW-1185">Reference proteome</keyword>
<dbReference type="InterPro" id="IPR036047">
    <property type="entry name" value="F-box-like_dom_sf"/>
</dbReference>
<dbReference type="InterPro" id="IPR001810">
    <property type="entry name" value="F-box_dom"/>
</dbReference>
<dbReference type="PROSITE" id="PS50181">
    <property type="entry name" value="FBOX"/>
    <property type="match status" value="1"/>
</dbReference>
<dbReference type="InterPro" id="IPR053781">
    <property type="entry name" value="F-box_AtFBL13-like"/>
</dbReference>
<sequence>MRKTVRPVSEFALLKCVKTCSYLDDRISQLPDEILVSILSLLKMKEAARTSVLSRRWRYLWTSISGSLDFDGSRIVDGMRMGLVDKSLQAEWCRFVDWVNQVLNLHQAPTLGEFRVCFDMDDKVSKCHIDSWIKFAIRKRVKRLELDFTCSPEYLIRKNYILTSQLFGNSHIHSLTELRLTCVDVTGEVIEYFLLNCPFLEVLRVVISKSLVDLKISGPSLKLKNLGIVGCHCLKNIEISAINLVSFEYAGPNISMLFKNVPCLVKVYIGGPYGRYLVHNVGQISSSFSQLETLILNLSAVSMCNHFVFFSQFFISLFFFCGGGNE</sequence>
<dbReference type="SUPFAM" id="SSF81383">
    <property type="entry name" value="F-box domain"/>
    <property type="match status" value="1"/>
</dbReference>
<dbReference type="Proteomes" id="UP001415857">
    <property type="component" value="Unassembled WGS sequence"/>
</dbReference>
<evidence type="ECO:0000313" key="3">
    <source>
        <dbReference type="Proteomes" id="UP001415857"/>
    </source>
</evidence>
<dbReference type="InterPro" id="IPR053772">
    <property type="entry name" value="At1g61320/At1g61330-like"/>
</dbReference>
<gene>
    <name evidence="2" type="ORF">L1049_027521</name>
</gene>
<dbReference type="PANTHER" id="PTHR34145:SF68">
    <property type="entry name" value="FBD DOMAIN-CONTAINING PROTEIN"/>
    <property type="match status" value="1"/>
</dbReference>
<organism evidence="2 3">
    <name type="scientific">Liquidambar formosana</name>
    <name type="common">Formosan gum</name>
    <dbReference type="NCBI Taxonomy" id="63359"/>
    <lineage>
        <taxon>Eukaryota</taxon>
        <taxon>Viridiplantae</taxon>
        <taxon>Streptophyta</taxon>
        <taxon>Embryophyta</taxon>
        <taxon>Tracheophyta</taxon>
        <taxon>Spermatophyta</taxon>
        <taxon>Magnoliopsida</taxon>
        <taxon>eudicotyledons</taxon>
        <taxon>Gunneridae</taxon>
        <taxon>Pentapetalae</taxon>
        <taxon>Saxifragales</taxon>
        <taxon>Altingiaceae</taxon>
        <taxon>Liquidambar</taxon>
    </lineage>
</organism>
<dbReference type="EMBL" id="JBBPBK010000009">
    <property type="protein sequence ID" value="KAK9277964.1"/>
    <property type="molecule type" value="Genomic_DNA"/>
</dbReference>
<protein>
    <recommendedName>
        <fullName evidence="1">F-box domain-containing protein</fullName>
    </recommendedName>
</protein>
<dbReference type="SUPFAM" id="SSF52047">
    <property type="entry name" value="RNI-like"/>
    <property type="match status" value="1"/>
</dbReference>
<reference evidence="2 3" key="1">
    <citation type="journal article" date="2024" name="Plant J.">
        <title>Genome sequences and population genomics reveal climatic adaptation and genomic divergence between two closely related sweetgum species.</title>
        <authorList>
            <person name="Xu W.Q."/>
            <person name="Ren C.Q."/>
            <person name="Zhang X.Y."/>
            <person name="Comes H.P."/>
            <person name="Liu X.H."/>
            <person name="Li Y.G."/>
            <person name="Kettle C.J."/>
            <person name="Jalonen R."/>
            <person name="Gaisberger H."/>
            <person name="Ma Y.Z."/>
            <person name="Qiu Y.X."/>
        </authorList>
    </citation>
    <scope>NUCLEOTIDE SEQUENCE [LARGE SCALE GENOMIC DNA]</scope>
    <source>
        <strain evidence="2">Hangzhou</strain>
    </source>
</reference>
<dbReference type="PANTHER" id="PTHR34145">
    <property type="entry name" value="OS02G0105600 PROTEIN"/>
    <property type="match status" value="1"/>
</dbReference>
<accession>A0AAP0RHK2</accession>
<comment type="caution">
    <text evidence="2">The sequence shown here is derived from an EMBL/GenBank/DDBJ whole genome shotgun (WGS) entry which is preliminary data.</text>
</comment>
<dbReference type="InterPro" id="IPR032675">
    <property type="entry name" value="LRR_dom_sf"/>
</dbReference>
<dbReference type="Gene3D" id="1.20.1280.50">
    <property type="match status" value="1"/>
</dbReference>
<dbReference type="InterPro" id="IPR055357">
    <property type="entry name" value="LRR_At1g61320_AtMIF1"/>
</dbReference>
<name>A0AAP0RHK2_LIQFO</name>
<dbReference type="AlphaFoldDB" id="A0AAP0RHK2"/>
<dbReference type="CDD" id="cd22160">
    <property type="entry name" value="F-box_AtFBL13-like"/>
    <property type="match status" value="1"/>
</dbReference>
<dbReference type="SMART" id="SM00256">
    <property type="entry name" value="FBOX"/>
    <property type="match status" value="1"/>
</dbReference>
<evidence type="ECO:0000259" key="1">
    <source>
        <dbReference type="PROSITE" id="PS50181"/>
    </source>
</evidence>
<dbReference type="Gene3D" id="3.80.10.10">
    <property type="entry name" value="Ribonuclease Inhibitor"/>
    <property type="match status" value="1"/>
</dbReference>
<feature type="domain" description="F-box" evidence="1">
    <location>
        <begin position="24"/>
        <end position="60"/>
    </location>
</feature>